<proteinExistence type="inferred from homology"/>
<dbReference type="CDD" id="cd00154">
    <property type="entry name" value="Rab"/>
    <property type="match status" value="1"/>
</dbReference>
<dbReference type="GO" id="GO:0046872">
    <property type="term" value="F:metal ion binding"/>
    <property type="evidence" value="ECO:0007669"/>
    <property type="project" value="UniProtKB-KW"/>
</dbReference>
<dbReference type="PROSITE" id="PS51419">
    <property type="entry name" value="RAB"/>
    <property type="match status" value="1"/>
</dbReference>
<keyword evidence="14" id="KW-0472">Membrane</keyword>
<dbReference type="Proteomes" id="UP000007110">
    <property type="component" value="Unassembled WGS sequence"/>
</dbReference>
<sequence length="205" mass="23024">MAKQYDVLIRLLMLGDSGVGKTSMLCKFTEEGFNSTHIPTIGIDFKMKTLMVDDKKIRIQIWDTAGQERYDTITKQYFRRAQGIMLVYDITSEISFRHISKWLDMIDEGAGSVARILVANKSDASALRIISKEEGETFAREKNLAFVEGSAFSGDNLDEAFEGLVKIVMDRNKKDIDEQLQSIKLYGSRENSTIDAEVKPGGCCS</sequence>
<keyword evidence="6" id="KW-1003">Cell membrane</keyword>
<dbReference type="InParanoid" id="A0A7M7PUN6"/>
<keyword evidence="11" id="KW-0460">Magnesium</keyword>
<dbReference type="PROSITE" id="PS51421">
    <property type="entry name" value="RAS"/>
    <property type="match status" value="1"/>
</dbReference>
<dbReference type="RefSeq" id="XP_030855537.1">
    <property type="nucleotide sequence ID" value="XM_030999677.1"/>
</dbReference>
<dbReference type="SMART" id="SM00174">
    <property type="entry name" value="RHO"/>
    <property type="match status" value="1"/>
</dbReference>
<evidence type="ECO:0000256" key="4">
    <source>
        <dbReference type="ARBA" id="ARBA00011984"/>
    </source>
</evidence>
<dbReference type="InterPro" id="IPR027417">
    <property type="entry name" value="P-loop_NTPase"/>
</dbReference>
<reference evidence="21" key="2">
    <citation type="submission" date="2021-01" db="UniProtKB">
        <authorList>
            <consortium name="EnsemblMetazoa"/>
        </authorList>
    </citation>
    <scope>IDENTIFICATION</scope>
</reference>
<accession>A0A7M7PUN6</accession>
<dbReference type="GO" id="GO:0015031">
    <property type="term" value="P:protein transport"/>
    <property type="evidence" value="ECO:0007669"/>
    <property type="project" value="UniProtKB-KW"/>
</dbReference>
<keyword evidence="8" id="KW-0479">Metal-binding</keyword>
<dbReference type="EnsemblMetazoa" id="XM_030999677">
    <property type="protein sequence ID" value="XP_030855537"/>
    <property type="gene ID" value="LOC105447418"/>
</dbReference>
<comment type="subcellular location">
    <subcellularLocation>
        <location evidence="2">Cell membrane</location>
        <topology evidence="2">Lipid-anchor</topology>
        <orientation evidence="2">Cytoplasmic side</orientation>
    </subcellularLocation>
</comment>
<evidence type="ECO:0000256" key="3">
    <source>
        <dbReference type="ARBA" id="ARBA00006270"/>
    </source>
</evidence>
<evidence type="ECO:0000256" key="16">
    <source>
        <dbReference type="ARBA" id="ARBA00023289"/>
    </source>
</evidence>
<evidence type="ECO:0000256" key="5">
    <source>
        <dbReference type="ARBA" id="ARBA00022448"/>
    </source>
</evidence>
<reference evidence="22" key="1">
    <citation type="submission" date="2015-02" db="EMBL/GenBank/DDBJ databases">
        <title>Genome sequencing for Strongylocentrotus purpuratus.</title>
        <authorList>
            <person name="Murali S."/>
            <person name="Liu Y."/>
            <person name="Vee V."/>
            <person name="English A."/>
            <person name="Wang M."/>
            <person name="Skinner E."/>
            <person name="Han Y."/>
            <person name="Muzny D.M."/>
            <person name="Worley K.C."/>
            <person name="Gibbs R.A."/>
        </authorList>
    </citation>
    <scope>NUCLEOTIDE SEQUENCE</scope>
</reference>
<dbReference type="GO" id="GO:0006887">
    <property type="term" value="P:exocytosis"/>
    <property type="evidence" value="ECO:0000318"/>
    <property type="project" value="GO_Central"/>
</dbReference>
<keyword evidence="10" id="KW-0378">Hydrolase</keyword>
<keyword evidence="7" id="KW-0488">Methylation</keyword>
<dbReference type="InterPro" id="IPR050305">
    <property type="entry name" value="Small_GTPase_Rab"/>
</dbReference>
<dbReference type="KEGG" id="spu:105447418"/>
<dbReference type="NCBIfam" id="TIGR00231">
    <property type="entry name" value="small_GTP"/>
    <property type="match status" value="1"/>
</dbReference>
<keyword evidence="9" id="KW-0547">Nucleotide-binding</keyword>
<evidence type="ECO:0000256" key="13">
    <source>
        <dbReference type="ARBA" id="ARBA00023134"/>
    </source>
</evidence>
<protein>
    <recommendedName>
        <fullName evidence="20">Ras-related protein Rab-15</fullName>
        <ecNumber evidence="4">3.6.5.2</ecNumber>
    </recommendedName>
</protein>
<keyword evidence="5" id="KW-0813">Transport</keyword>
<evidence type="ECO:0000313" key="21">
    <source>
        <dbReference type="EnsemblMetazoa" id="XP_030855537"/>
    </source>
</evidence>
<dbReference type="Gene3D" id="3.40.50.300">
    <property type="entry name" value="P-loop containing nucleotide triphosphate hydrolases"/>
    <property type="match status" value="1"/>
</dbReference>
<dbReference type="SMART" id="SM00176">
    <property type="entry name" value="RAN"/>
    <property type="match status" value="1"/>
</dbReference>
<dbReference type="GO" id="GO:0005886">
    <property type="term" value="C:plasma membrane"/>
    <property type="evidence" value="ECO:0007669"/>
    <property type="project" value="UniProtKB-SubCell"/>
</dbReference>
<dbReference type="GeneID" id="105447418"/>
<dbReference type="GO" id="GO:0005525">
    <property type="term" value="F:GTP binding"/>
    <property type="evidence" value="ECO:0007669"/>
    <property type="project" value="UniProtKB-KW"/>
</dbReference>
<evidence type="ECO:0000256" key="14">
    <source>
        <dbReference type="ARBA" id="ARBA00023136"/>
    </source>
</evidence>
<dbReference type="SMART" id="SM00175">
    <property type="entry name" value="RAB"/>
    <property type="match status" value="1"/>
</dbReference>
<evidence type="ECO:0000256" key="19">
    <source>
        <dbReference type="ARBA" id="ARBA00062315"/>
    </source>
</evidence>
<dbReference type="SMART" id="SM00177">
    <property type="entry name" value="ARF"/>
    <property type="match status" value="1"/>
</dbReference>
<dbReference type="AlphaFoldDB" id="A0A7M7PUN6"/>
<name>A0A7M7PUN6_STRPU</name>
<evidence type="ECO:0000256" key="11">
    <source>
        <dbReference type="ARBA" id="ARBA00022842"/>
    </source>
</evidence>
<dbReference type="PRINTS" id="PR00449">
    <property type="entry name" value="RASTRNSFRMNG"/>
</dbReference>
<dbReference type="SUPFAM" id="SSF52540">
    <property type="entry name" value="P-loop containing nucleoside triphosphate hydrolases"/>
    <property type="match status" value="1"/>
</dbReference>
<evidence type="ECO:0000256" key="7">
    <source>
        <dbReference type="ARBA" id="ARBA00022481"/>
    </source>
</evidence>
<comment type="similarity">
    <text evidence="3">Belongs to the small GTPase superfamily. Rab family.</text>
</comment>
<dbReference type="FunFam" id="3.40.50.300:FF:000990">
    <property type="entry name" value="ras-related protein Rab-15 isoform X1"/>
    <property type="match status" value="1"/>
</dbReference>
<comment type="subunit">
    <text evidence="19">The GTP bound form of RAB15 interacts with REP15. Interacts (GTP-bound form) with MICAL1, MICAL3, MICALCL, EHBP1 and EHBP1L1.</text>
</comment>
<keyword evidence="12" id="KW-0653">Protein transport</keyword>
<dbReference type="EC" id="3.6.5.2" evidence="4"/>
<comment type="function">
    <text evidence="18">The small GTPases Rab are key regulators of intracellular membrane trafficking, from the formation of transport vesicles to their fusion with membranes. Rabs cycle between an inactive GDP-bound form and an active GTP-bound form that is able to recruit to membranes different sets of downstream effectors directly responsible for vesicle formation, movement, tethering and fusion. RAB15 may act in concert with RAB3A in regulating aspects of synaptic vesicle membrane flow within the nerve terminal.</text>
</comment>
<dbReference type="OrthoDB" id="9989112at2759"/>
<evidence type="ECO:0000256" key="17">
    <source>
        <dbReference type="ARBA" id="ARBA00047660"/>
    </source>
</evidence>
<keyword evidence="15" id="KW-0449">Lipoprotein</keyword>
<dbReference type="InterPro" id="IPR001806">
    <property type="entry name" value="Small_GTPase"/>
</dbReference>
<evidence type="ECO:0000313" key="22">
    <source>
        <dbReference type="Proteomes" id="UP000007110"/>
    </source>
</evidence>
<dbReference type="OMA" id="MHYIETS"/>
<evidence type="ECO:0000256" key="6">
    <source>
        <dbReference type="ARBA" id="ARBA00022475"/>
    </source>
</evidence>
<keyword evidence="22" id="KW-1185">Reference proteome</keyword>
<dbReference type="InterPro" id="IPR005225">
    <property type="entry name" value="Small_GTP-bd"/>
</dbReference>
<evidence type="ECO:0000256" key="8">
    <source>
        <dbReference type="ARBA" id="ARBA00022723"/>
    </source>
</evidence>
<evidence type="ECO:0000256" key="2">
    <source>
        <dbReference type="ARBA" id="ARBA00004342"/>
    </source>
</evidence>
<evidence type="ECO:0000256" key="9">
    <source>
        <dbReference type="ARBA" id="ARBA00022741"/>
    </source>
</evidence>
<keyword evidence="13" id="KW-0342">GTP-binding</keyword>
<organism evidence="21 22">
    <name type="scientific">Strongylocentrotus purpuratus</name>
    <name type="common">Purple sea urchin</name>
    <dbReference type="NCBI Taxonomy" id="7668"/>
    <lineage>
        <taxon>Eukaryota</taxon>
        <taxon>Metazoa</taxon>
        <taxon>Echinodermata</taxon>
        <taxon>Eleutherozoa</taxon>
        <taxon>Echinozoa</taxon>
        <taxon>Echinoidea</taxon>
        <taxon>Euechinoidea</taxon>
        <taxon>Echinacea</taxon>
        <taxon>Camarodonta</taxon>
        <taxon>Echinidea</taxon>
        <taxon>Strongylocentrotidae</taxon>
        <taxon>Strongylocentrotus</taxon>
    </lineage>
</organism>
<evidence type="ECO:0000256" key="18">
    <source>
        <dbReference type="ARBA" id="ARBA00058428"/>
    </source>
</evidence>
<comment type="cofactor">
    <cofactor evidence="1">
        <name>Mg(2+)</name>
        <dbReference type="ChEBI" id="CHEBI:18420"/>
    </cofactor>
</comment>
<evidence type="ECO:0000256" key="15">
    <source>
        <dbReference type="ARBA" id="ARBA00023288"/>
    </source>
</evidence>
<dbReference type="GO" id="GO:0010008">
    <property type="term" value="C:endosome membrane"/>
    <property type="evidence" value="ECO:0000318"/>
    <property type="project" value="GO_Central"/>
</dbReference>
<evidence type="ECO:0000256" key="12">
    <source>
        <dbReference type="ARBA" id="ARBA00022927"/>
    </source>
</evidence>
<dbReference type="FunCoup" id="A0A7M7PUN6">
    <property type="interactions" value="93"/>
</dbReference>
<dbReference type="GO" id="GO:0003925">
    <property type="term" value="F:G protein activity"/>
    <property type="evidence" value="ECO:0007669"/>
    <property type="project" value="UniProtKB-EC"/>
</dbReference>
<dbReference type="Pfam" id="PF00071">
    <property type="entry name" value="Ras"/>
    <property type="match status" value="1"/>
</dbReference>
<evidence type="ECO:0000256" key="10">
    <source>
        <dbReference type="ARBA" id="ARBA00022801"/>
    </source>
</evidence>
<dbReference type="PROSITE" id="PS51420">
    <property type="entry name" value="RHO"/>
    <property type="match status" value="1"/>
</dbReference>
<comment type="catalytic activity">
    <reaction evidence="17">
        <text>GTP + H2O = GDP + phosphate + H(+)</text>
        <dbReference type="Rhea" id="RHEA:19669"/>
        <dbReference type="ChEBI" id="CHEBI:15377"/>
        <dbReference type="ChEBI" id="CHEBI:15378"/>
        <dbReference type="ChEBI" id="CHEBI:37565"/>
        <dbReference type="ChEBI" id="CHEBI:43474"/>
        <dbReference type="ChEBI" id="CHEBI:58189"/>
        <dbReference type="EC" id="3.6.5.2"/>
    </reaction>
    <physiologicalReaction direction="left-to-right" evidence="17">
        <dbReference type="Rhea" id="RHEA:19670"/>
    </physiologicalReaction>
</comment>
<dbReference type="SMART" id="SM00173">
    <property type="entry name" value="RAS"/>
    <property type="match status" value="1"/>
</dbReference>
<evidence type="ECO:0000256" key="1">
    <source>
        <dbReference type="ARBA" id="ARBA00001946"/>
    </source>
</evidence>
<dbReference type="PANTHER" id="PTHR47980">
    <property type="entry name" value="LD44762P"/>
    <property type="match status" value="1"/>
</dbReference>
<evidence type="ECO:0000256" key="20">
    <source>
        <dbReference type="ARBA" id="ARBA00067815"/>
    </source>
</evidence>
<keyword evidence="16" id="KW-0636">Prenylation</keyword>